<protein>
    <submittedName>
        <fullName evidence="2">Uncharacterized protein</fullName>
    </submittedName>
</protein>
<dbReference type="STRING" id="926561.GCA_000379025_00364"/>
<evidence type="ECO:0000256" key="1">
    <source>
        <dbReference type="SAM" id="Phobius"/>
    </source>
</evidence>
<sequence>MIKTILKVVIVIIFSLFLFAILGGDLDRVIKILQSYDEIIQLSTSLLLAYVTWQYAYSSQKTLEFMKYSFEKEYEEDIKFMFITIDNNDLFNGKQERSKEIKFVENDNVLRGKEDFNNNLELDYDSNFLAIRLFNSGRRLISHIKLEYVIDIFGLEEELNISRRITTIIAKTIQPNDYVTIPLIKVDQLPKIKITALSLKSFNGLGKEQISNSPQDEFIYYNSKFDDYQSCN</sequence>
<gene>
    <name evidence="2" type="ORF">C7959_10459</name>
</gene>
<evidence type="ECO:0000313" key="2">
    <source>
        <dbReference type="EMBL" id="TDX52934.1"/>
    </source>
</evidence>
<keyword evidence="3" id="KW-1185">Reference proteome</keyword>
<proteinExistence type="predicted"/>
<keyword evidence="1" id="KW-0812">Transmembrane</keyword>
<keyword evidence="1" id="KW-0472">Membrane</keyword>
<organism evidence="2 3">
    <name type="scientific">Orenia marismortui</name>
    <dbReference type="NCBI Taxonomy" id="46469"/>
    <lineage>
        <taxon>Bacteria</taxon>
        <taxon>Bacillati</taxon>
        <taxon>Bacillota</taxon>
        <taxon>Clostridia</taxon>
        <taxon>Halanaerobiales</taxon>
        <taxon>Halobacteroidaceae</taxon>
        <taxon>Orenia</taxon>
    </lineage>
</organism>
<feature type="transmembrane region" description="Helical" evidence="1">
    <location>
        <begin position="39"/>
        <end position="57"/>
    </location>
</feature>
<dbReference type="AlphaFoldDB" id="A0A4R8H0U3"/>
<evidence type="ECO:0000313" key="3">
    <source>
        <dbReference type="Proteomes" id="UP000295832"/>
    </source>
</evidence>
<dbReference type="RefSeq" id="WP_134115150.1">
    <property type="nucleotide sequence ID" value="NZ_SOEG01000004.1"/>
</dbReference>
<reference evidence="2 3" key="1">
    <citation type="submission" date="2019-03" db="EMBL/GenBank/DDBJ databases">
        <title>Subsurface microbial communities from deep shales in Ohio and West Virginia, USA.</title>
        <authorList>
            <person name="Wrighton K."/>
        </authorList>
    </citation>
    <scope>NUCLEOTIDE SEQUENCE [LARGE SCALE GENOMIC DNA]</scope>
    <source>
        <strain evidence="2 3">MSL 6dP</strain>
    </source>
</reference>
<comment type="caution">
    <text evidence="2">The sequence shown here is derived from an EMBL/GenBank/DDBJ whole genome shotgun (WGS) entry which is preliminary data.</text>
</comment>
<accession>A0A4R8H0U3</accession>
<keyword evidence="1" id="KW-1133">Transmembrane helix</keyword>
<dbReference type="EMBL" id="SOEG01000004">
    <property type="protein sequence ID" value="TDX52934.1"/>
    <property type="molecule type" value="Genomic_DNA"/>
</dbReference>
<dbReference type="Proteomes" id="UP000295832">
    <property type="component" value="Unassembled WGS sequence"/>
</dbReference>
<name>A0A4R8H0U3_9FIRM</name>